<dbReference type="GO" id="GO:0005634">
    <property type="term" value="C:nucleus"/>
    <property type="evidence" value="ECO:0007669"/>
    <property type="project" value="TreeGrafter"/>
</dbReference>
<dbReference type="InterPro" id="IPR024964">
    <property type="entry name" value="CTLH/CRA"/>
</dbReference>
<evidence type="ECO:0000256" key="1">
    <source>
        <dbReference type="ARBA" id="ARBA00004496"/>
    </source>
</evidence>
<comment type="similarity">
    <text evidence="6">Belongs to the RMD5/GID2 family.</text>
</comment>
<dbReference type="PROSITE" id="PS50897">
    <property type="entry name" value="CTLH"/>
    <property type="match status" value="1"/>
</dbReference>
<feature type="domain" description="RING-Gid-type" evidence="13">
    <location>
        <begin position="319"/>
        <end position="361"/>
    </location>
</feature>
<dbReference type="InterPro" id="IPR013144">
    <property type="entry name" value="CRA_dom"/>
</dbReference>
<evidence type="ECO:0000259" key="11">
    <source>
        <dbReference type="PROSITE" id="PS50089"/>
    </source>
</evidence>
<name>A0A9N9NTI0_9GLOM</name>
<evidence type="ECO:0000256" key="2">
    <source>
        <dbReference type="ARBA" id="ARBA00022490"/>
    </source>
</evidence>
<reference evidence="14" key="1">
    <citation type="submission" date="2021-06" db="EMBL/GenBank/DDBJ databases">
        <authorList>
            <person name="Kallberg Y."/>
            <person name="Tangrot J."/>
            <person name="Rosling A."/>
        </authorList>
    </citation>
    <scope>NUCLEOTIDE SEQUENCE</scope>
    <source>
        <strain evidence="14">FL966</strain>
    </source>
</reference>
<dbReference type="PANTHER" id="PTHR12170:SF3">
    <property type="entry name" value="GH10162P"/>
    <property type="match status" value="1"/>
</dbReference>
<dbReference type="Pfam" id="PF10607">
    <property type="entry name" value="CTLH"/>
    <property type="match status" value="1"/>
</dbReference>
<dbReference type="AlphaFoldDB" id="A0A9N9NTI0"/>
<dbReference type="PROSITE" id="PS51867">
    <property type="entry name" value="ZF_RING_GID"/>
    <property type="match status" value="1"/>
</dbReference>
<dbReference type="GO" id="GO:0005737">
    <property type="term" value="C:cytoplasm"/>
    <property type="evidence" value="ECO:0007669"/>
    <property type="project" value="UniProtKB-SubCell"/>
</dbReference>
<feature type="domain" description="CTLH" evidence="12">
    <location>
        <begin position="148"/>
        <end position="206"/>
    </location>
</feature>
<evidence type="ECO:0000259" key="13">
    <source>
        <dbReference type="PROSITE" id="PS51867"/>
    </source>
</evidence>
<dbReference type="GO" id="GO:0034657">
    <property type="term" value="C:GID complex"/>
    <property type="evidence" value="ECO:0007669"/>
    <property type="project" value="TreeGrafter"/>
</dbReference>
<dbReference type="GO" id="GO:0008270">
    <property type="term" value="F:zinc ion binding"/>
    <property type="evidence" value="ECO:0007669"/>
    <property type="project" value="UniProtKB-KW"/>
</dbReference>
<dbReference type="SMART" id="SM00668">
    <property type="entry name" value="CTLH"/>
    <property type="match status" value="1"/>
</dbReference>
<feature type="domain" description="RING-type" evidence="11">
    <location>
        <begin position="319"/>
        <end position="361"/>
    </location>
</feature>
<dbReference type="Gene3D" id="3.30.40.10">
    <property type="entry name" value="Zinc/RING finger domain, C3HC4 (zinc finger)"/>
    <property type="match status" value="1"/>
</dbReference>
<dbReference type="InterPro" id="IPR037683">
    <property type="entry name" value="Rmd5_dRing"/>
</dbReference>
<keyword evidence="4 9" id="KW-0863">Zinc-finger</keyword>
<comment type="subcellular location">
    <subcellularLocation>
        <location evidence="1">Cytoplasm</location>
    </subcellularLocation>
</comment>
<dbReference type="InterPro" id="IPR013083">
    <property type="entry name" value="Znf_RING/FYVE/PHD"/>
</dbReference>
<evidence type="ECO:0000256" key="7">
    <source>
        <dbReference type="ARBA" id="ARBA00075398"/>
    </source>
</evidence>
<dbReference type="EMBL" id="CAJVQA010019515">
    <property type="protein sequence ID" value="CAG8759465.1"/>
    <property type="molecule type" value="Genomic_DNA"/>
</dbReference>
<evidence type="ECO:0000256" key="3">
    <source>
        <dbReference type="ARBA" id="ARBA00022723"/>
    </source>
</evidence>
<dbReference type="InterPro" id="IPR045098">
    <property type="entry name" value="Fyv10_fam"/>
</dbReference>
<keyword evidence="5" id="KW-0862">Zinc</keyword>
<proteinExistence type="inferred from homology"/>
<evidence type="ECO:0000256" key="4">
    <source>
        <dbReference type="ARBA" id="ARBA00022771"/>
    </source>
</evidence>
<evidence type="ECO:0000313" key="15">
    <source>
        <dbReference type="Proteomes" id="UP000789759"/>
    </source>
</evidence>
<dbReference type="Pfam" id="PF13445">
    <property type="entry name" value="zf-RING_UBOX"/>
    <property type="match status" value="1"/>
</dbReference>
<feature type="non-terminal residue" evidence="14">
    <location>
        <position position="1"/>
    </location>
</feature>
<dbReference type="InterPro" id="IPR044063">
    <property type="entry name" value="ZF_RING_GID"/>
</dbReference>
<evidence type="ECO:0000259" key="12">
    <source>
        <dbReference type="PROSITE" id="PS50897"/>
    </source>
</evidence>
<dbReference type="Proteomes" id="UP000789759">
    <property type="component" value="Unassembled WGS sequence"/>
</dbReference>
<dbReference type="PROSITE" id="PS50089">
    <property type="entry name" value="ZF_RING_2"/>
    <property type="match status" value="1"/>
</dbReference>
<evidence type="ECO:0000256" key="9">
    <source>
        <dbReference type="PROSITE-ProRule" id="PRU00175"/>
    </source>
</evidence>
<evidence type="ECO:0000256" key="8">
    <source>
        <dbReference type="ARBA" id="ARBA00080744"/>
    </source>
</evidence>
<dbReference type="InterPro" id="IPR001841">
    <property type="entry name" value="Znf_RING"/>
</dbReference>
<dbReference type="GO" id="GO:0061630">
    <property type="term" value="F:ubiquitin protein ligase activity"/>
    <property type="evidence" value="ECO:0007669"/>
    <property type="project" value="InterPro"/>
</dbReference>
<evidence type="ECO:0000313" key="14">
    <source>
        <dbReference type="EMBL" id="CAG8759465.1"/>
    </source>
</evidence>
<keyword evidence="15" id="KW-1185">Reference proteome</keyword>
<keyword evidence="3" id="KW-0479">Metal-binding</keyword>
<dbReference type="InterPro" id="IPR006595">
    <property type="entry name" value="CTLH_C"/>
</dbReference>
<dbReference type="CDD" id="cd16652">
    <property type="entry name" value="dRING_Rmd5p-like"/>
    <property type="match status" value="1"/>
</dbReference>
<evidence type="ECO:0000256" key="10">
    <source>
        <dbReference type="PROSITE-ProRule" id="PRU01215"/>
    </source>
</evidence>
<evidence type="ECO:0000256" key="6">
    <source>
        <dbReference type="ARBA" id="ARBA00061136"/>
    </source>
</evidence>
<dbReference type="FunFam" id="3.30.40.10:FF:000143">
    <property type="entry name" value="Regulator of gluconeogenesis Rmd5"/>
    <property type="match status" value="1"/>
</dbReference>
<accession>A0A9N9NTI0</accession>
<dbReference type="SMART" id="SM00757">
    <property type="entry name" value="CRA"/>
    <property type="match status" value="1"/>
</dbReference>
<organism evidence="14 15">
    <name type="scientific">Cetraspora pellucida</name>
    <dbReference type="NCBI Taxonomy" id="1433469"/>
    <lineage>
        <taxon>Eukaryota</taxon>
        <taxon>Fungi</taxon>
        <taxon>Fungi incertae sedis</taxon>
        <taxon>Mucoromycota</taxon>
        <taxon>Glomeromycotina</taxon>
        <taxon>Glomeromycetes</taxon>
        <taxon>Diversisporales</taxon>
        <taxon>Gigasporaceae</taxon>
        <taxon>Cetraspora</taxon>
    </lineage>
</organism>
<feature type="zinc finger region" description="RING-Gid-type" evidence="10">
    <location>
        <begin position="319"/>
        <end position="361"/>
    </location>
</feature>
<protein>
    <recommendedName>
        <fullName evidence="8">GID complex catalytic subunit 2</fullName>
    </recommendedName>
    <alternativeName>
        <fullName evidence="7">Glucose-induced degradation protein 2</fullName>
    </alternativeName>
</protein>
<dbReference type="SMART" id="SM00184">
    <property type="entry name" value="RING"/>
    <property type="match status" value="1"/>
</dbReference>
<evidence type="ECO:0000256" key="5">
    <source>
        <dbReference type="ARBA" id="ARBA00022833"/>
    </source>
</evidence>
<dbReference type="PANTHER" id="PTHR12170">
    <property type="entry name" value="MACROPHAGE ERYTHROBLAST ATTACHER-RELATED"/>
    <property type="match status" value="1"/>
</dbReference>
<dbReference type="GO" id="GO:0043161">
    <property type="term" value="P:proteasome-mediated ubiquitin-dependent protein catabolic process"/>
    <property type="evidence" value="ECO:0007669"/>
    <property type="project" value="InterPro"/>
</dbReference>
<sequence>MEVLNSAQTEYKKIEAKHIDFFPKITEKMETSTLRETNQKILQESTSTVETVKQNLTDILRSVELLTSQVSDDHKEFQKTISRYEKVIDKKWKQDITIASNPDAFVDKEQVLQRTIALHFIRQGKFKLVETFMQDTQLMDITTDLQEQFDNMYRILEAINNFDLRPALEWAKSKRRELEQRGSSLEFDLHRLQYIKYLVKQKNKEEALNYARINFNYFQTRYMHEIRRLMCAILYINRLESSPYPELTSDDAWTDIKITFTRDFCNLLKMSCDSPLYTSLTVGSTALPTIIKMATIMKEKKNEWIPLTDDMRFHSIFACPVSKEQSSEDNPPMMMPCGHVICKESLNKLSKGNGRFKCPYCPSESTSNQAVK</sequence>
<gene>
    <name evidence="14" type="ORF">CPELLU_LOCUS15212</name>
</gene>
<dbReference type="SUPFAM" id="SSF57850">
    <property type="entry name" value="RING/U-box"/>
    <property type="match status" value="1"/>
</dbReference>
<dbReference type="InterPro" id="IPR027370">
    <property type="entry name" value="Znf-RING_euk"/>
</dbReference>
<keyword evidence="2" id="KW-0963">Cytoplasm</keyword>
<dbReference type="OrthoDB" id="1933281at2759"/>
<comment type="caution">
    <text evidence="14">The sequence shown here is derived from an EMBL/GenBank/DDBJ whole genome shotgun (WGS) entry which is preliminary data.</text>
</comment>